<evidence type="ECO:0000256" key="4">
    <source>
        <dbReference type="ARBA" id="ARBA00022741"/>
    </source>
</evidence>
<name>H3KG26_9BURK</name>
<evidence type="ECO:0000256" key="10">
    <source>
        <dbReference type="SAM" id="Coils"/>
    </source>
</evidence>
<comment type="function">
    <text evidence="1 9">May be involved in recombinational repair of damaged DNA.</text>
</comment>
<dbReference type="InterPro" id="IPR003395">
    <property type="entry name" value="RecF/RecN/SMC_N"/>
</dbReference>
<dbReference type="Pfam" id="PF02463">
    <property type="entry name" value="SMC_N"/>
    <property type="match status" value="1"/>
</dbReference>
<gene>
    <name evidence="12" type="ORF">HMPREF9440_01701</name>
</gene>
<dbReference type="PANTHER" id="PTHR11059">
    <property type="entry name" value="DNA REPAIR PROTEIN RECN"/>
    <property type="match status" value="1"/>
</dbReference>
<dbReference type="GO" id="GO:0006310">
    <property type="term" value="P:DNA recombination"/>
    <property type="evidence" value="ECO:0007669"/>
    <property type="project" value="InterPro"/>
</dbReference>
<sequence length="552" mass="60471">MRRFAMLLSLSLRDFVIVEALDLDFSSGFTVLTGETGAGKSILIDALGFILGARADADVVREGAPKADLTATFHVTEALRHWLEDHALSGDGDEVLLRRTIDAAGRSRGWVNGVPVTAAQLKEAGAMLVDIHGQHAHQSLMQPAGQLALLDAYAGHDELLTRMREAHAAWRDAKALWEEAVADAQKRAERTERLVWMSEELGDLDPKPGEWEQLNAEHSRLAHAASIREGLSEAMERLSTGADELGSAMSRIESLVRWDESLNVLVETIGAAQDLLREASHETERVLDRDDVDESRFEAVDRRVGRFFDLSRKFRMEPERLAALRERVERELLQLDQTADADALKLKTEEAEMRCREAAEELTRSRRKHAEVLSSAVTDEMQGLAMKGGAFRVDFESAPLGAHGADAVTFMVAGHAGVGLRALQKTASGGELARISLAVAVITARVTPVPTLIFDEVDTGIGGATAEVVGRLLRRLSEDRQVLCVTHLPQVAACGKQHYRISKVTTDGVTTSAVHPLSEDERTKEIARMMTGHTGQEDILQAARVMLNLSRT</sequence>
<evidence type="ECO:0000256" key="1">
    <source>
        <dbReference type="ARBA" id="ARBA00003618"/>
    </source>
</evidence>
<comment type="similarity">
    <text evidence="2 9">Belongs to the RecN family.</text>
</comment>
<dbReference type="PIRSF" id="PIRSF003128">
    <property type="entry name" value="RecN"/>
    <property type="match status" value="1"/>
</dbReference>
<proteinExistence type="inferred from homology"/>
<dbReference type="EMBL" id="AFBQ01000257">
    <property type="protein sequence ID" value="EHY30952.1"/>
    <property type="molecule type" value="Genomic_DNA"/>
</dbReference>
<dbReference type="NCBIfam" id="TIGR00634">
    <property type="entry name" value="recN"/>
    <property type="match status" value="1"/>
</dbReference>
<dbReference type="GO" id="GO:0006281">
    <property type="term" value="P:DNA repair"/>
    <property type="evidence" value="ECO:0007669"/>
    <property type="project" value="UniProtKB-KW"/>
</dbReference>
<keyword evidence="7 9" id="KW-0234">DNA repair</keyword>
<keyword evidence="4" id="KW-0547">Nucleotide-binding</keyword>
<dbReference type="GO" id="GO:0009432">
    <property type="term" value="P:SOS response"/>
    <property type="evidence" value="ECO:0007669"/>
    <property type="project" value="TreeGrafter"/>
</dbReference>
<evidence type="ECO:0000256" key="6">
    <source>
        <dbReference type="ARBA" id="ARBA00022840"/>
    </source>
</evidence>
<accession>H3KG26</accession>
<dbReference type="CDD" id="cd03241">
    <property type="entry name" value="ABC_RecN"/>
    <property type="match status" value="2"/>
</dbReference>
<reference evidence="12 13" key="1">
    <citation type="submission" date="2011-11" db="EMBL/GenBank/DDBJ databases">
        <authorList>
            <person name="Weinstock G."/>
            <person name="Sodergren E."/>
            <person name="Clifton S."/>
            <person name="Fulton L."/>
            <person name="Fulton B."/>
            <person name="Courtney L."/>
            <person name="Fronick C."/>
            <person name="Harrison M."/>
            <person name="Strong C."/>
            <person name="Farmer C."/>
            <person name="Delahaunty K."/>
            <person name="Markovic C."/>
            <person name="Hall O."/>
            <person name="Minx P."/>
            <person name="Tomlinson C."/>
            <person name="Mitreva M."/>
            <person name="Hou S."/>
            <person name="Chen J."/>
            <person name="Wollam A."/>
            <person name="Pepin K.H."/>
            <person name="Johnson M."/>
            <person name="Bhonagiri V."/>
            <person name="Zhang X."/>
            <person name="Suruliraj S."/>
            <person name="Warren W."/>
            <person name="Chinwalla A."/>
            <person name="Mardis E.R."/>
            <person name="Wilson R.K."/>
        </authorList>
    </citation>
    <scope>NUCLEOTIDE SEQUENCE [LARGE SCALE GENOMIC DNA]</scope>
    <source>
        <strain evidence="12 13">YIT 11816</strain>
    </source>
</reference>
<dbReference type="GO" id="GO:0005524">
    <property type="term" value="F:ATP binding"/>
    <property type="evidence" value="ECO:0007669"/>
    <property type="project" value="UniProtKB-KW"/>
</dbReference>
<evidence type="ECO:0000313" key="13">
    <source>
        <dbReference type="Proteomes" id="UP000004956"/>
    </source>
</evidence>
<organism evidence="12 13">
    <name type="scientific">Sutterella parvirubra YIT 11816</name>
    <dbReference type="NCBI Taxonomy" id="762967"/>
    <lineage>
        <taxon>Bacteria</taxon>
        <taxon>Pseudomonadati</taxon>
        <taxon>Pseudomonadota</taxon>
        <taxon>Betaproteobacteria</taxon>
        <taxon>Burkholderiales</taxon>
        <taxon>Sutterellaceae</taxon>
        <taxon>Sutterella</taxon>
    </lineage>
</organism>
<dbReference type="Proteomes" id="UP000004956">
    <property type="component" value="Unassembled WGS sequence"/>
</dbReference>
<dbReference type="FunFam" id="3.40.50.300:FF:000319">
    <property type="entry name" value="DNA repair protein RecN"/>
    <property type="match status" value="1"/>
</dbReference>
<evidence type="ECO:0000256" key="7">
    <source>
        <dbReference type="ARBA" id="ARBA00023204"/>
    </source>
</evidence>
<protein>
    <recommendedName>
        <fullName evidence="3 9">DNA repair protein RecN</fullName>
    </recommendedName>
    <alternativeName>
        <fullName evidence="8 9">Recombination protein N</fullName>
    </alternativeName>
</protein>
<keyword evidence="5 9" id="KW-0227">DNA damage</keyword>
<evidence type="ECO:0000256" key="2">
    <source>
        <dbReference type="ARBA" id="ARBA00009441"/>
    </source>
</evidence>
<evidence type="ECO:0000256" key="8">
    <source>
        <dbReference type="ARBA" id="ARBA00033408"/>
    </source>
</evidence>
<dbReference type="Gene3D" id="3.40.50.300">
    <property type="entry name" value="P-loop containing nucleotide triphosphate hydrolases"/>
    <property type="match status" value="2"/>
</dbReference>
<keyword evidence="13" id="KW-1185">Reference proteome</keyword>
<evidence type="ECO:0000313" key="12">
    <source>
        <dbReference type="EMBL" id="EHY30952.1"/>
    </source>
</evidence>
<dbReference type="AlphaFoldDB" id="H3KG26"/>
<keyword evidence="10" id="KW-0175">Coiled coil</keyword>
<dbReference type="HOGENOM" id="CLU_018297_3_1_4"/>
<dbReference type="InterPro" id="IPR027417">
    <property type="entry name" value="P-loop_NTPase"/>
</dbReference>
<dbReference type="GO" id="GO:0043590">
    <property type="term" value="C:bacterial nucleoid"/>
    <property type="evidence" value="ECO:0007669"/>
    <property type="project" value="TreeGrafter"/>
</dbReference>
<evidence type="ECO:0000256" key="5">
    <source>
        <dbReference type="ARBA" id="ARBA00022763"/>
    </source>
</evidence>
<dbReference type="STRING" id="762967.HMPREF9440_01701"/>
<feature type="domain" description="RecF/RecN/SMC N-terminal" evidence="11">
    <location>
        <begin position="14"/>
        <end position="505"/>
    </location>
</feature>
<keyword evidence="6" id="KW-0067">ATP-binding</keyword>
<evidence type="ECO:0000256" key="3">
    <source>
        <dbReference type="ARBA" id="ARBA00021315"/>
    </source>
</evidence>
<evidence type="ECO:0000256" key="9">
    <source>
        <dbReference type="PIRNR" id="PIRNR003128"/>
    </source>
</evidence>
<dbReference type="InterPro" id="IPR004604">
    <property type="entry name" value="DNA_recomb/repair_RecN"/>
</dbReference>
<dbReference type="SUPFAM" id="SSF52540">
    <property type="entry name" value="P-loop containing nucleoside triphosphate hydrolases"/>
    <property type="match status" value="2"/>
</dbReference>
<feature type="coiled-coil region" evidence="10">
    <location>
        <begin position="321"/>
        <end position="368"/>
    </location>
</feature>
<dbReference type="PANTHER" id="PTHR11059:SF0">
    <property type="entry name" value="DNA REPAIR PROTEIN RECN"/>
    <property type="match status" value="1"/>
</dbReference>
<evidence type="ECO:0000259" key="11">
    <source>
        <dbReference type="Pfam" id="PF02463"/>
    </source>
</evidence>
<dbReference type="PATRIC" id="fig|762967.3.peg.1337"/>
<comment type="caution">
    <text evidence="12">The sequence shown here is derived from an EMBL/GenBank/DDBJ whole genome shotgun (WGS) entry which is preliminary data.</text>
</comment>
<dbReference type="NCBIfam" id="NF008121">
    <property type="entry name" value="PRK10869.1"/>
    <property type="match status" value="1"/>
</dbReference>